<protein>
    <submittedName>
        <fullName evidence="1">Uncharacterized protein</fullName>
    </submittedName>
</protein>
<dbReference type="Proteomes" id="UP001054837">
    <property type="component" value="Unassembled WGS sequence"/>
</dbReference>
<proteinExistence type="predicted"/>
<comment type="caution">
    <text evidence="1">The sequence shown here is derived from an EMBL/GenBank/DDBJ whole genome shotgun (WGS) entry which is preliminary data.</text>
</comment>
<dbReference type="EMBL" id="BPLQ01000045">
    <property type="protein sequence ID" value="GIX67012.1"/>
    <property type="molecule type" value="Genomic_DNA"/>
</dbReference>
<name>A0AAV4M3J0_9ARAC</name>
<dbReference type="AlphaFoldDB" id="A0AAV4M3J0"/>
<accession>A0AAV4M3J0</accession>
<evidence type="ECO:0000313" key="2">
    <source>
        <dbReference type="Proteomes" id="UP001054837"/>
    </source>
</evidence>
<sequence>MIISESHTNALFSLLHDKVPLDFEFWCGRLVVRGHHANDVTELVVLHGKAYGACQAGLQGVSGIYRFDVLTKEWKQKTQRSV</sequence>
<reference evidence="1 2" key="1">
    <citation type="submission" date="2021-06" db="EMBL/GenBank/DDBJ databases">
        <title>Caerostris darwini draft genome.</title>
        <authorList>
            <person name="Kono N."/>
            <person name="Arakawa K."/>
        </authorList>
    </citation>
    <scope>NUCLEOTIDE SEQUENCE [LARGE SCALE GENOMIC DNA]</scope>
</reference>
<organism evidence="1 2">
    <name type="scientific">Caerostris darwini</name>
    <dbReference type="NCBI Taxonomy" id="1538125"/>
    <lineage>
        <taxon>Eukaryota</taxon>
        <taxon>Metazoa</taxon>
        <taxon>Ecdysozoa</taxon>
        <taxon>Arthropoda</taxon>
        <taxon>Chelicerata</taxon>
        <taxon>Arachnida</taxon>
        <taxon>Araneae</taxon>
        <taxon>Araneomorphae</taxon>
        <taxon>Entelegynae</taxon>
        <taxon>Araneoidea</taxon>
        <taxon>Araneidae</taxon>
        <taxon>Caerostris</taxon>
    </lineage>
</organism>
<gene>
    <name evidence="1" type="ORF">CDAR_12111</name>
</gene>
<keyword evidence="2" id="KW-1185">Reference proteome</keyword>
<evidence type="ECO:0000313" key="1">
    <source>
        <dbReference type="EMBL" id="GIX67012.1"/>
    </source>
</evidence>